<gene>
    <name evidence="1" type="ORF">IEO21_04541</name>
</gene>
<dbReference type="Proteomes" id="UP000639403">
    <property type="component" value="Unassembled WGS sequence"/>
</dbReference>
<sequence length="146" mass="16550">MQATLAALTERIETLEELAHRSNPSLSAPGRVSPRWTVSSSAARPRYDLDDMGMWSVVMRPMARVINLLRYVLSFLAHGSQSRSPAVVVVRRLFLDISFMLCMLAVTRIAWRRSGMRRREVMFALGGLWRAVAGERPPRRLVDRGV</sequence>
<proteinExistence type="predicted"/>
<reference evidence="1" key="2">
    <citation type="journal article" name="Front. Microbiol.">
        <title>Degradative Capacity of Two Strains of Rhodonia placenta: From Phenotype to Genotype.</title>
        <authorList>
            <person name="Kolle M."/>
            <person name="Horta M.A.C."/>
            <person name="Nowrousian M."/>
            <person name="Ohm R.A."/>
            <person name="Benz J.P."/>
            <person name="Pilgard A."/>
        </authorList>
    </citation>
    <scope>NUCLEOTIDE SEQUENCE</scope>
    <source>
        <strain evidence="1">FPRL280</strain>
    </source>
</reference>
<dbReference type="EMBL" id="JADOXO010000069">
    <property type="protein sequence ID" value="KAF9815541.1"/>
    <property type="molecule type" value="Genomic_DNA"/>
</dbReference>
<evidence type="ECO:0000313" key="1">
    <source>
        <dbReference type="EMBL" id="KAF9815541.1"/>
    </source>
</evidence>
<evidence type="ECO:0000313" key="2">
    <source>
        <dbReference type="Proteomes" id="UP000639403"/>
    </source>
</evidence>
<protein>
    <submittedName>
        <fullName evidence="1">Uncharacterized protein</fullName>
    </submittedName>
</protein>
<reference evidence="1" key="1">
    <citation type="submission" date="2020-11" db="EMBL/GenBank/DDBJ databases">
        <authorList>
            <person name="Koelle M."/>
            <person name="Horta M.A.C."/>
            <person name="Nowrousian M."/>
            <person name="Ohm R.A."/>
            <person name="Benz P."/>
            <person name="Pilgard A."/>
        </authorList>
    </citation>
    <scope>NUCLEOTIDE SEQUENCE</scope>
    <source>
        <strain evidence="1">FPRL280</strain>
    </source>
</reference>
<organism evidence="1 2">
    <name type="scientific">Rhodonia placenta</name>
    <dbReference type="NCBI Taxonomy" id="104341"/>
    <lineage>
        <taxon>Eukaryota</taxon>
        <taxon>Fungi</taxon>
        <taxon>Dikarya</taxon>
        <taxon>Basidiomycota</taxon>
        <taxon>Agaricomycotina</taxon>
        <taxon>Agaricomycetes</taxon>
        <taxon>Polyporales</taxon>
        <taxon>Adustoporiaceae</taxon>
        <taxon>Rhodonia</taxon>
    </lineage>
</organism>
<dbReference type="AlphaFoldDB" id="A0A8H7P3M4"/>
<name>A0A8H7P3M4_9APHY</name>
<accession>A0A8H7P3M4</accession>
<comment type="caution">
    <text evidence="1">The sequence shown here is derived from an EMBL/GenBank/DDBJ whole genome shotgun (WGS) entry which is preliminary data.</text>
</comment>